<organism evidence="10 11">
    <name type="scientific">Capsella rubella</name>
    <dbReference type="NCBI Taxonomy" id="81985"/>
    <lineage>
        <taxon>Eukaryota</taxon>
        <taxon>Viridiplantae</taxon>
        <taxon>Streptophyta</taxon>
        <taxon>Embryophyta</taxon>
        <taxon>Tracheophyta</taxon>
        <taxon>Spermatophyta</taxon>
        <taxon>Magnoliopsida</taxon>
        <taxon>eudicotyledons</taxon>
        <taxon>Gunneridae</taxon>
        <taxon>Pentapetalae</taxon>
        <taxon>rosids</taxon>
        <taxon>malvids</taxon>
        <taxon>Brassicales</taxon>
        <taxon>Brassicaceae</taxon>
        <taxon>Camelineae</taxon>
        <taxon>Capsella</taxon>
    </lineage>
</organism>
<evidence type="ECO:0000313" key="11">
    <source>
        <dbReference type="Proteomes" id="UP000029121"/>
    </source>
</evidence>
<feature type="signal peptide" evidence="9">
    <location>
        <begin position="1"/>
        <end position="26"/>
    </location>
</feature>
<dbReference type="OrthoDB" id="993238at2759"/>
<evidence type="ECO:0000313" key="10">
    <source>
        <dbReference type="EMBL" id="EOA26022.1"/>
    </source>
</evidence>
<sequence length="125" mass="13327">MEKAFSLLVFIILFIMLASVENKVKANTCMEGLGNCQQCSERCKAKHGPQGEGSCDIKNQLCTCYYPCGSPSGPQPKKCYGGAGLCGGNCGPPCCNQKCAQKYNQGTGFCDSIGHTSLCKCEYPC</sequence>
<dbReference type="InterPro" id="IPR039641">
    <property type="entry name" value="LCR"/>
</dbReference>
<evidence type="ECO:0000256" key="1">
    <source>
        <dbReference type="ARBA" id="ARBA00004613"/>
    </source>
</evidence>
<dbReference type="STRING" id="81985.R0FT73"/>
<comment type="subcellular location">
    <subcellularLocation>
        <location evidence="1 9">Secreted</location>
    </subcellularLocation>
</comment>
<evidence type="ECO:0000256" key="4">
    <source>
        <dbReference type="ARBA" id="ARBA00022529"/>
    </source>
</evidence>
<reference evidence="11" key="1">
    <citation type="journal article" date="2013" name="Nat. Genet.">
        <title>The Capsella rubella genome and the genomic consequences of rapid mating system evolution.</title>
        <authorList>
            <person name="Slotte T."/>
            <person name="Hazzouri K.M."/>
            <person name="Agren J.A."/>
            <person name="Koenig D."/>
            <person name="Maumus F."/>
            <person name="Guo Y.L."/>
            <person name="Steige K."/>
            <person name="Platts A.E."/>
            <person name="Escobar J.S."/>
            <person name="Newman L.K."/>
            <person name="Wang W."/>
            <person name="Mandakova T."/>
            <person name="Vello E."/>
            <person name="Smith L.M."/>
            <person name="Henz S.R."/>
            <person name="Steffen J."/>
            <person name="Takuno S."/>
            <person name="Brandvain Y."/>
            <person name="Coop G."/>
            <person name="Andolfatto P."/>
            <person name="Hu T.T."/>
            <person name="Blanchette M."/>
            <person name="Clark R.M."/>
            <person name="Quesneville H."/>
            <person name="Nordborg M."/>
            <person name="Gaut B.S."/>
            <person name="Lysak M.A."/>
            <person name="Jenkins J."/>
            <person name="Grimwood J."/>
            <person name="Chapman J."/>
            <person name="Prochnik S."/>
            <person name="Shu S."/>
            <person name="Rokhsar D."/>
            <person name="Schmutz J."/>
            <person name="Weigel D."/>
            <person name="Wright S.I."/>
        </authorList>
    </citation>
    <scope>NUCLEOTIDE SEQUENCE [LARGE SCALE GENOMIC DNA]</scope>
    <source>
        <strain evidence="11">cv. Monte Gargano</strain>
    </source>
</reference>
<keyword evidence="6 9" id="KW-0732">Signal</keyword>
<comment type="similarity">
    <text evidence="2 9">Belongs to the DEFL family.</text>
</comment>
<dbReference type="KEGG" id="crb:17885289"/>
<evidence type="ECO:0000256" key="6">
    <source>
        <dbReference type="ARBA" id="ARBA00022729"/>
    </source>
</evidence>
<name>R0FT73_9BRAS</name>
<gene>
    <name evidence="10" type="ORF">CARUB_v10019430mg</name>
</gene>
<dbReference type="GO" id="GO:0031640">
    <property type="term" value="P:killing of cells of another organism"/>
    <property type="evidence" value="ECO:0007669"/>
    <property type="project" value="UniProtKB-UniRule"/>
</dbReference>
<dbReference type="eggNOG" id="ENOG502SD1Z">
    <property type="taxonomic scope" value="Eukaryota"/>
</dbReference>
<keyword evidence="11" id="KW-1185">Reference proteome</keyword>
<evidence type="ECO:0000256" key="5">
    <source>
        <dbReference type="ARBA" id="ARBA00022577"/>
    </source>
</evidence>
<evidence type="ECO:0000256" key="8">
    <source>
        <dbReference type="ARBA" id="ARBA00023157"/>
    </source>
</evidence>
<dbReference type="Proteomes" id="UP000029121">
    <property type="component" value="Unassembled WGS sequence"/>
</dbReference>
<dbReference type="PANTHER" id="PTHR36788:SF2">
    <property type="entry name" value="DEFENSIN-LIKE PROTEIN 183"/>
    <property type="match status" value="1"/>
</dbReference>
<keyword evidence="3 9" id="KW-0964">Secreted</keyword>
<keyword evidence="7 9" id="KW-0611">Plant defense</keyword>
<dbReference type="AlphaFoldDB" id="R0FT73"/>
<evidence type="ECO:0000256" key="3">
    <source>
        <dbReference type="ARBA" id="ARBA00022525"/>
    </source>
</evidence>
<evidence type="ECO:0000256" key="2">
    <source>
        <dbReference type="ARBA" id="ARBA00006722"/>
    </source>
</evidence>
<evidence type="ECO:0000256" key="7">
    <source>
        <dbReference type="ARBA" id="ARBA00022821"/>
    </source>
</evidence>
<dbReference type="EMBL" id="KB870809">
    <property type="protein sequence ID" value="EOA26022.1"/>
    <property type="molecule type" value="Genomic_DNA"/>
</dbReference>
<proteinExistence type="inferred from homology"/>
<keyword evidence="5 9" id="KW-0295">Fungicide</keyword>
<evidence type="ECO:0000256" key="9">
    <source>
        <dbReference type="RuleBase" id="RU367109"/>
    </source>
</evidence>
<dbReference type="GO" id="GO:0050832">
    <property type="term" value="P:defense response to fungus"/>
    <property type="evidence" value="ECO:0007669"/>
    <property type="project" value="UniProtKB-UniRule"/>
</dbReference>
<feature type="chain" id="PRO_5027157147" description="Defensin-like protein" evidence="9">
    <location>
        <begin position="27"/>
        <end position="125"/>
    </location>
</feature>
<protein>
    <recommendedName>
        <fullName evidence="9">Defensin-like protein</fullName>
    </recommendedName>
</protein>
<keyword evidence="4 9" id="KW-0929">Antimicrobial</keyword>
<dbReference type="PANTHER" id="PTHR36788">
    <property type="entry name" value="DEFENSIN-LIKE PROTEIN 183"/>
    <property type="match status" value="1"/>
</dbReference>
<dbReference type="GO" id="GO:0005576">
    <property type="term" value="C:extracellular region"/>
    <property type="evidence" value="ECO:0007669"/>
    <property type="project" value="UniProtKB-SubCell"/>
</dbReference>
<accession>R0FT73</accession>
<keyword evidence="8" id="KW-1015">Disulfide bond</keyword>